<keyword evidence="2" id="KW-1185">Reference proteome</keyword>
<dbReference type="Proteomes" id="UP001322664">
    <property type="component" value="Chromosome"/>
</dbReference>
<accession>A0ABZ0RZH3</accession>
<dbReference type="EMBL" id="CP137624">
    <property type="protein sequence ID" value="WPK13633.1"/>
    <property type="molecule type" value="Genomic_DNA"/>
</dbReference>
<reference evidence="1 2" key="1">
    <citation type="submission" date="2023-09" db="EMBL/GenBank/DDBJ databases">
        <authorList>
            <person name="Page C.A."/>
            <person name="Perez-Diaz I.M."/>
        </authorList>
    </citation>
    <scope>NUCLEOTIDE SEQUENCE [LARGE SCALE GENOMIC DNA]</scope>
    <source>
        <strain evidence="1 2">Ll15</strain>
    </source>
</reference>
<name>A0ABZ0RZH3_9BACI</name>
<evidence type="ECO:0000313" key="1">
    <source>
        <dbReference type="EMBL" id="WPK13633.1"/>
    </source>
</evidence>
<sequence>MEMVIFHRKKLFNFLPYGEIKELFTVQKQGNKYKPFIQSHIVGSHTL</sequence>
<protein>
    <submittedName>
        <fullName evidence="1">Uncharacterized protein</fullName>
    </submittedName>
</protein>
<organism evidence="1 2">
    <name type="scientific">Lysinibacillus louembei</name>
    <dbReference type="NCBI Taxonomy" id="1470088"/>
    <lineage>
        <taxon>Bacteria</taxon>
        <taxon>Bacillati</taxon>
        <taxon>Bacillota</taxon>
        <taxon>Bacilli</taxon>
        <taxon>Bacillales</taxon>
        <taxon>Bacillaceae</taxon>
        <taxon>Lysinibacillus</taxon>
    </lineage>
</organism>
<dbReference type="RefSeq" id="WP_319838108.1">
    <property type="nucleotide sequence ID" value="NZ_CP137624.1"/>
</dbReference>
<proteinExistence type="predicted"/>
<gene>
    <name evidence="1" type="ORF">R6U77_08215</name>
</gene>
<evidence type="ECO:0000313" key="2">
    <source>
        <dbReference type="Proteomes" id="UP001322664"/>
    </source>
</evidence>